<keyword evidence="2" id="KW-1185">Reference proteome</keyword>
<evidence type="ECO:0000313" key="1">
    <source>
        <dbReference type="EMBL" id="KAG5600889.1"/>
    </source>
</evidence>
<accession>A0A9J5YKK9</accession>
<evidence type="ECO:0000313" key="2">
    <source>
        <dbReference type="Proteomes" id="UP000824120"/>
    </source>
</evidence>
<dbReference type="Proteomes" id="UP000824120">
    <property type="component" value="Chromosome 6"/>
</dbReference>
<dbReference type="AlphaFoldDB" id="A0A9J5YKK9"/>
<protein>
    <submittedName>
        <fullName evidence="1">Uncharacterized protein</fullName>
    </submittedName>
</protein>
<dbReference type="OrthoDB" id="1306255at2759"/>
<reference evidence="1 2" key="1">
    <citation type="submission" date="2020-09" db="EMBL/GenBank/DDBJ databases">
        <title>De no assembly of potato wild relative species, Solanum commersonii.</title>
        <authorList>
            <person name="Cho K."/>
        </authorList>
    </citation>
    <scope>NUCLEOTIDE SEQUENCE [LARGE SCALE GENOMIC DNA]</scope>
    <source>
        <strain evidence="1">LZ3.2</strain>
        <tissue evidence="1">Leaf</tissue>
    </source>
</reference>
<comment type="caution">
    <text evidence="1">The sequence shown here is derived from an EMBL/GenBank/DDBJ whole genome shotgun (WGS) entry which is preliminary data.</text>
</comment>
<sequence length="128" mass="14505">MAILDDFRDFCVLECSMQNVRSGQRIERILIAQNAIENILSASRQSLSLTHVHEMLSNKVFTIQLRKSSWGSSNTTHTTLSILSYTEKKHAPQTTTDRTSKKIKPLEITEVEVITTTTAPLLQMHHPN</sequence>
<proteinExistence type="predicted"/>
<gene>
    <name evidence="1" type="ORF">H5410_032259</name>
</gene>
<organism evidence="1 2">
    <name type="scientific">Solanum commersonii</name>
    <name type="common">Commerson's wild potato</name>
    <name type="synonym">Commerson's nightshade</name>
    <dbReference type="NCBI Taxonomy" id="4109"/>
    <lineage>
        <taxon>Eukaryota</taxon>
        <taxon>Viridiplantae</taxon>
        <taxon>Streptophyta</taxon>
        <taxon>Embryophyta</taxon>
        <taxon>Tracheophyta</taxon>
        <taxon>Spermatophyta</taxon>
        <taxon>Magnoliopsida</taxon>
        <taxon>eudicotyledons</taxon>
        <taxon>Gunneridae</taxon>
        <taxon>Pentapetalae</taxon>
        <taxon>asterids</taxon>
        <taxon>lamiids</taxon>
        <taxon>Solanales</taxon>
        <taxon>Solanaceae</taxon>
        <taxon>Solanoideae</taxon>
        <taxon>Solaneae</taxon>
        <taxon>Solanum</taxon>
    </lineage>
</organism>
<name>A0A9J5YKK9_SOLCO</name>
<dbReference type="EMBL" id="JACXVP010000006">
    <property type="protein sequence ID" value="KAG5600889.1"/>
    <property type="molecule type" value="Genomic_DNA"/>
</dbReference>